<keyword evidence="6" id="KW-0547">Nucleotide-binding</keyword>
<evidence type="ECO:0000256" key="11">
    <source>
        <dbReference type="ARBA" id="ARBA00023137"/>
    </source>
</evidence>
<organism evidence="22">
    <name type="scientific">Hymenolepis diminuta</name>
    <name type="common">Rat tapeworm</name>
    <dbReference type="NCBI Taxonomy" id="6216"/>
    <lineage>
        <taxon>Eukaryota</taxon>
        <taxon>Metazoa</taxon>
        <taxon>Spiralia</taxon>
        <taxon>Lophotrochozoa</taxon>
        <taxon>Platyhelminthes</taxon>
        <taxon>Cestoda</taxon>
        <taxon>Eucestoda</taxon>
        <taxon>Cyclophyllidea</taxon>
        <taxon>Hymenolepididae</taxon>
        <taxon>Hymenolepis</taxon>
    </lineage>
</organism>
<keyword evidence="9 16" id="KW-1133">Transmembrane helix</keyword>
<dbReference type="Pfam" id="PF14843">
    <property type="entry name" value="GF_recep_IV"/>
    <property type="match status" value="2"/>
</dbReference>
<evidence type="ECO:0000256" key="10">
    <source>
        <dbReference type="ARBA" id="ARBA00023136"/>
    </source>
</evidence>
<keyword evidence="5 16" id="KW-0812">Transmembrane</keyword>
<evidence type="ECO:0000256" key="13">
    <source>
        <dbReference type="ARBA" id="ARBA00023180"/>
    </source>
</evidence>
<keyword evidence="4" id="KW-0808">Transferase</keyword>
<dbReference type="STRING" id="6216.A0A0R3SJQ2"/>
<dbReference type="GO" id="GO:0016020">
    <property type="term" value="C:membrane"/>
    <property type="evidence" value="ECO:0007669"/>
    <property type="project" value="UniProtKB-SubCell"/>
</dbReference>
<reference evidence="22" key="1">
    <citation type="submission" date="2017-02" db="UniProtKB">
        <authorList>
            <consortium name="WormBaseParasite"/>
        </authorList>
    </citation>
    <scope>IDENTIFICATION</scope>
</reference>
<evidence type="ECO:0000256" key="3">
    <source>
        <dbReference type="ARBA" id="ARBA00022553"/>
    </source>
</evidence>
<dbReference type="InterPro" id="IPR036941">
    <property type="entry name" value="Rcpt_L-dom_sf"/>
</dbReference>
<keyword evidence="3" id="KW-0597">Phosphoprotein</keyword>
<comment type="catalytic activity">
    <reaction evidence="14">
        <text>L-tyrosyl-[protein] + ATP = O-phospho-L-tyrosyl-[protein] + ADP + H(+)</text>
        <dbReference type="Rhea" id="RHEA:10596"/>
        <dbReference type="Rhea" id="RHEA-COMP:10136"/>
        <dbReference type="Rhea" id="RHEA-COMP:20101"/>
        <dbReference type="ChEBI" id="CHEBI:15378"/>
        <dbReference type="ChEBI" id="CHEBI:30616"/>
        <dbReference type="ChEBI" id="CHEBI:46858"/>
        <dbReference type="ChEBI" id="CHEBI:61978"/>
        <dbReference type="ChEBI" id="CHEBI:456216"/>
        <dbReference type="EC" id="2.7.10.1"/>
    </reaction>
</comment>
<dbReference type="InterPro" id="IPR032778">
    <property type="entry name" value="GF_recep_IV"/>
</dbReference>
<feature type="domain" description="Furin-like cysteine-rich" evidence="17">
    <location>
        <begin position="139"/>
        <end position="288"/>
    </location>
</feature>
<dbReference type="Pfam" id="PF01030">
    <property type="entry name" value="Recep_L_domain"/>
    <property type="match status" value="1"/>
</dbReference>
<evidence type="ECO:0000259" key="17">
    <source>
        <dbReference type="Pfam" id="PF00757"/>
    </source>
</evidence>
<evidence type="ECO:0000313" key="21">
    <source>
        <dbReference type="Proteomes" id="UP000274504"/>
    </source>
</evidence>
<keyword evidence="10 16" id="KW-0472">Membrane</keyword>
<evidence type="ECO:0000256" key="1">
    <source>
        <dbReference type="ARBA" id="ARBA00004479"/>
    </source>
</evidence>
<dbReference type="EC" id="2.7.10.1" evidence="2"/>
<feature type="domain" description="Receptor L-domain" evidence="18">
    <location>
        <begin position="310"/>
        <end position="439"/>
    </location>
</feature>
<dbReference type="InterPro" id="IPR000494">
    <property type="entry name" value="Rcpt_L-dom"/>
</dbReference>
<evidence type="ECO:0000259" key="19">
    <source>
        <dbReference type="Pfam" id="PF14843"/>
    </source>
</evidence>
<dbReference type="EMBL" id="UYSG01002421">
    <property type="protein sequence ID" value="VDL57483.1"/>
    <property type="molecule type" value="Genomic_DNA"/>
</dbReference>
<dbReference type="WBParaSite" id="HDID_0000516701-mRNA-1">
    <property type="protein sequence ID" value="HDID_0000516701-mRNA-1"/>
    <property type="gene ID" value="HDID_0000516701"/>
</dbReference>
<dbReference type="Proteomes" id="UP000274504">
    <property type="component" value="Unassembled WGS sequence"/>
</dbReference>
<dbReference type="SMART" id="SM00261">
    <property type="entry name" value="FU"/>
    <property type="match status" value="7"/>
</dbReference>
<keyword evidence="13" id="KW-0325">Glycoprotein</keyword>
<dbReference type="InterPro" id="IPR006211">
    <property type="entry name" value="Furin-like_Cys-rich_dom"/>
</dbReference>
<reference evidence="20 21" key="2">
    <citation type="submission" date="2018-11" db="EMBL/GenBank/DDBJ databases">
        <authorList>
            <consortium name="Pathogen Informatics"/>
        </authorList>
    </citation>
    <scope>NUCLEOTIDE SEQUENCE [LARGE SCALE GENOMIC DNA]</scope>
</reference>
<gene>
    <name evidence="20" type="ORF">HDID_LOCUS5165</name>
</gene>
<dbReference type="Gene3D" id="3.30.200.20">
    <property type="entry name" value="Phosphorylase Kinase, domain 1"/>
    <property type="match status" value="1"/>
</dbReference>
<dbReference type="InterPro" id="IPR006212">
    <property type="entry name" value="Furin_repeat"/>
</dbReference>
<dbReference type="SUPFAM" id="SSF57184">
    <property type="entry name" value="Growth factor receptor domain"/>
    <property type="match status" value="3"/>
</dbReference>
<sequence length="1164" mass="129499">MHNAPAVRIRRDIADLMMMTKEDILTTEMITDSIEVNNSSTSTLETLEEMASNTTTDHVMQKDDENPGIYADDNITLEESENTIENANEGLQKNDASVNSTEFETVNAEFREILTNETFTVLDNLYSKGRSWLTWKCHDSCAPRNGYSYCWGPGADQCQILRKCRTRVCGGRNRCFRVGDVEECCHEECVSGCSGTRSNECMACRRYSYEGNCVPACPSRRIYNVHTSSWEQNKEGRFSLGHVCVSQCPEGFLMDGDHCVLKCSRPGTQQIRSQCVQCPPSGCLKSCSAKQLQIPSVDFLYKSLLKKMVNCTFWEGSLILKKQSFEGDIFHNLTQEEESVTFEDLQNGLGNIQEITGILYVGTDSLAPWLKNLTFLSKLRRIGGEAPQGYNSPLKIVHNYYLEHLGISSLKLVGAHRGVVQIVRNPKLCLVETIKWRSLMWMPERPPGDMTLSFPIIFQNRPANECLADRIICDGSVCDLQHGCWGPGPTNCRVCAHWLIQSREEIGRCVLNCSLVEGGYYPVVITRIIDANKTLKANYCYKCHEECGSAPGACHGPGANHCNNGCAHVLDGEVCRAECPLGKFPDEKNVCQECASVCTTHPQGLYGETESTNWTAVCTGPGDWFGSNGCSQCVQHCPNDTFLHLINVPRDESEEEMRTKISGDNSLVHVPQGLHALLGNWLIAHQLQRSKIGMVRICAPCHSQCSGGCSGPSPNQCTQCRNARYNGICVEGCHEGTYEVNGTNGEILCLPCHPQCGLGCSGPTASDCDVCRQYKQFLNDDKSKWICVESCPPGISSRIELNPNTNAVELVCVYDGNSNNSGPVTTGKPEQCFFLCSSSEIISPVMLNRLSWLSKALLVFCALSALFIAAYFSYICSRVVVGGRNLKSGLVLGESKTGFNAMCYRFWMKSIIVPDADEEKYETRISKARRNISLRSLPIRSSALKHEEEAHSLMKYHSDAMPDMTTLLIIPEYQLKLGSRVGGGAFGSVFKGIWYKGPISPSFAKEVDNMFAKTIRDEPKFVPLDSLVEDNTYASTEQEYLTVEEEDEKGKRQPQIIDKSILPKQQAKLDPQSKINDAEVPQANSIVQPDDFKEITVMRPDSLTKESKYCGSHSDEDEEREDKYMENVEEHVVAIKVLNDETDSSTSKALLEEARVSVEAIYSW</sequence>
<keyword evidence="11" id="KW-0829">Tyrosine-protein kinase</keyword>
<accession>A0A0R3SJQ2</accession>
<dbReference type="CDD" id="cd00064">
    <property type="entry name" value="FU"/>
    <property type="match status" value="4"/>
</dbReference>
<feature type="region of interest" description="Disordered" evidence="15">
    <location>
        <begin position="1042"/>
        <end position="1065"/>
    </location>
</feature>
<dbReference type="InterPro" id="IPR009030">
    <property type="entry name" value="Growth_fac_rcpt_cys_sf"/>
</dbReference>
<evidence type="ECO:0000259" key="18">
    <source>
        <dbReference type="Pfam" id="PF01030"/>
    </source>
</evidence>
<protein>
    <recommendedName>
        <fullName evidence="2">receptor protein-tyrosine kinase</fullName>
        <ecNumber evidence="2">2.7.10.1</ecNumber>
    </recommendedName>
</protein>
<evidence type="ECO:0000256" key="7">
    <source>
        <dbReference type="ARBA" id="ARBA00022777"/>
    </source>
</evidence>
<dbReference type="Gene3D" id="2.10.220.10">
    <property type="entry name" value="Hormone Receptor, Insulin-like Growth Factor Receptor 1, Chain A, domain 2"/>
    <property type="match status" value="4"/>
</dbReference>
<dbReference type="Pfam" id="PF00757">
    <property type="entry name" value="Furin-like"/>
    <property type="match status" value="1"/>
</dbReference>
<evidence type="ECO:0000256" key="2">
    <source>
        <dbReference type="ARBA" id="ARBA00011902"/>
    </source>
</evidence>
<evidence type="ECO:0000256" key="16">
    <source>
        <dbReference type="SAM" id="Phobius"/>
    </source>
</evidence>
<keyword evidence="12" id="KW-0675">Receptor</keyword>
<name>A0A0R3SJQ2_HYMDI</name>
<comment type="subcellular location">
    <subcellularLocation>
        <location evidence="1">Membrane</location>
        <topology evidence="1">Single-pass type I membrane protein</topology>
    </subcellularLocation>
</comment>
<evidence type="ECO:0000313" key="20">
    <source>
        <dbReference type="EMBL" id="VDL57483.1"/>
    </source>
</evidence>
<dbReference type="GO" id="GO:0005524">
    <property type="term" value="F:ATP binding"/>
    <property type="evidence" value="ECO:0007669"/>
    <property type="project" value="UniProtKB-KW"/>
</dbReference>
<evidence type="ECO:0000256" key="9">
    <source>
        <dbReference type="ARBA" id="ARBA00022989"/>
    </source>
</evidence>
<keyword evidence="7" id="KW-0418">Kinase</keyword>
<feature type="transmembrane region" description="Helical" evidence="16">
    <location>
        <begin position="852"/>
        <end position="874"/>
    </location>
</feature>
<evidence type="ECO:0000313" key="22">
    <source>
        <dbReference type="WBParaSite" id="HDID_0000516701-mRNA-1"/>
    </source>
</evidence>
<proteinExistence type="predicted"/>
<evidence type="ECO:0000256" key="4">
    <source>
        <dbReference type="ARBA" id="ARBA00022679"/>
    </source>
</evidence>
<dbReference type="SUPFAM" id="SSF52058">
    <property type="entry name" value="L domain-like"/>
    <property type="match status" value="1"/>
</dbReference>
<evidence type="ECO:0000256" key="8">
    <source>
        <dbReference type="ARBA" id="ARBA00022840"/>
    </source>
</evidence>
<dbReference type="AlphaFoldDB" id="A0A0R3SJQ2"/>
<evidence type="ECO:0000256" key="6">
    <source>
        <dbReference type="ARBA" id="ARBA00022741"/>
    </source>
</evidence>
<keyword evidence="8" id="KW-0067">ATP-binding</keyword>
<dbReference type="Gene3D" id="3.80.20.20">
    <property type="entry name" value="Receptor L-domain"/>
    <property type="match status" value="2"/>
</dbReference>
<evidence type="ECO:0000256" key="15">
    <source>
        <dbReference type="SAM" id="MobiDB-lite"/>
    </source>
</evidence>
<feature type="domain" description="Growth factor receptor" evidence="19">
    <location>
        <begin position="701"/>
        <end position="798"/>
    </location>
</feature>
<evidence type="ECO:0000256" key="12">
    <source>
        <dbReference type="ARBA" id="ARBA00023170"/>
    </source>
</evidence>
<evidence type="ECO:0000256" key="14">
    <source>
        <dbReference type="ARBA" id="ARBA00051243"/>
    </source>
</evidence>
<evidence type="ECO:0000256" key="5">
    <source>
        <dbReference type="ARBA" id="ARBA00022692"/>
    </source>
</evidence>
<feature type="domain" description="Growth factor receptor" evidence="19">
    <location>
        <begin position="477"/>
        <end position="601"/>
    </location>
</feature>
<dbReference type="GO" id="GO:0004714">
    <property type="term" value="F:transmembrane receptor protein tyrosine kinase activity"/>
    <property type="evidence" value="ECO:0007669"/>
    <property type="project" value="UniProtKB-EC"/>
</dbReference>
<dbReference type="OrthoDB" id="6219513at2759"/>